<keyword evidence="2" id="KW-1185">Reference proteome</keyword>
<proteinExistence type="predicted"/>
<dbReference type="WBParaSite" id="L893_g23674.t1">
    <property type="protein sequence ID" value="L893_g23674.t1"/>
    <property type="gene ID" value="L893_g23674"/>
</dbReference>
<organism evidence="2 3">
    <name type="scientific">Steinernema glaseri</name>
    <dbReference type="NCBI Taxonomy" id="37863"/>
    <lineage>
        <taxon>Eukaryota</taxon>
        <taxon>Metazoa</taxon>
        <taxon>Ecdysozoa</taxon>
        <taxon>Nematoda</taxon>
        <taxon>Chromadorea</taxon>
        <taxon>Rhabditida</taxon>
        <taxon>Tylenchina</taxon>
        <taxon>Panagrolaimomorpha</taxon>
        <taxon>Strongyloidoidea</taxon>
        <taxon>Steinernematidae</taxon>
        <taxon>Steinernema</taxon>
    </lineage>
</organism>
<dbReference type="AlphaFoldDB" id="A0A1I7Z7M0"/>
<evidence type="ECO:0000313" key="2">
    <source>
        <dbReference type="Proteomes" id="UP000095287"/>
    </source>
</evidence>
<feature type="transmembrane region" description="Helical" evidence="1">
    <location>
        <begin position="111"/>
        <end position="132"/>
    </location>
</feature>
<name>A0A1I7Z7M0_9BILA</name>
<protein>
    <submittedName>
        <fullName evidence="3">G_PROTEIN_RECEP_F1_2 domain-containing protein</fullName>
    </submittedName>
</protein>
<feature type="transmembrane region" description="Helical" evidence="1">
    <location>
        <begin position="144"/>
        <end position="170"/>
    </location>
</feature>
<keyword evidence="1" id="KW-1133">Transmembrane helix</keyword>
<feature type="transmembrane region" description="Helical" evidence="1">
    <location>
        <begin position="21"/>
        <end position="46"/>
    </location>
</feature>
<evidence type="ECO:0000256" key="1">
    <source>
        <dbReference type="SAM" id="Phobius"/>
    </source>
</evidence>
<accession>A0A1I7Z7M0</accession>
<reference evidence="3" key="1">
    <citation type="submission" date="2016-11" db="UniProtKB">
        <authorList>
            <consortium name="WormBaseParasite"/>
        </authorList>
    </citation>
    <scope>IDENTIFICATION</scope>
</reference>
<evidence type="ECO:0000313" key="3">
    <source>
        <dbReference type="WBParaSite" id="L893_g23674.t1"/>
    </source>
</evidence>
<dbReference type="Proteomes" id="UP000095287">
    <property type="component" value="Unplaced"/>
</dbReference>
<dbReference type="SUPFAM" id="SSF81321">
    <property type="entry name" value="Family A G protein-coupled receptor-like"/>
    <property type="match status" value="1"/>
</dbReference>
<keyword evidence="1" id="KW-0812">Transmembrane</keyword>
<keyword evidence="1" id="KW-0472">Membrane</keyword>
<feature type="transmembrane region" description="Helical" evidence="1">
    <location>
        <begin position="66"/>
        <end position="90"/>
    </location>
</feature>
<dbReference type="Gene3D" id="1.20.1070.10">
    <property type="entry name" value="Rhodopsin 7-helix transmembrane proteins"/>
    <property type="match status" value="1"/>
</dbReference>
<sequence length="199" mass="22879">METFPRTVPNVRHAPLGDYQNLYYVYASSIPIVLLISLIPPGFLFYNVENSSIDRCQLNLVWAKDYTYSQVAIWMFFNASIIVSYILILVRYQLQVKARGNAILRNSQRHLNRIVFGIILVYFLMWCIPKWITYGLKTAGARGVAFQLSSFAVINCEQLSACVNVVVYGYTHRDLREGMKTFLRRITRKHVHSSSAIAS</sequence>